<proteinExistence type="predicted"/>
<evidence type="ECO:0000313" key="2">
    <source>
        <dbReference type="EMBL" id="SHG87482.1"/>
    </source>
</evidence>
<organism evidence="2 3">
    <name type="scientific">Hydrocarboniphaga daqingensis</name>
    <dbReference type="NCBI Taxonomy" id="490188"/>
    <lineage>
        <taxon>Bacteria</taxon>
        <taxon>Pseudomonadati</taxon>
        <taxon>Pseudomonadota</taxon>
        <taxon>Gammaproteobacteria</taxon>
        <taxon>Nevskiales</taxon>
        <taxon>Nevskiaceae</taxon>
        <taxon>Hydrocarboniphaga</taxon>
    </lineage>
</organism>
<dbReference type="PANTHER" id="PTHR46361">
    <property type="entry name" value="ELECTRON CARRIER/ PROTEIN DISULFIDE OXIDOREDUCTASE"/>
    <property type="match status" value="1"/>
</dbReference>
<dbReference type="OrthoDB" id="526867at2"/>
<dbReference type="STRING" id="490188.SAMN04488068_1791"/>
<dbReference type="Proteomes" id="UP000199758">
    <property type="component" value="Unassembled WGS sequence"/>
</dbReference>
<dbReference type="PANTHER" id="PTHR46361:SF3">
    <property type="entry name" value="ELECTRON CARRIER_ PROTEIN DISULFIDE OXIDOREDUCTASE"/>
    <property type="match status" value="1"/>
</dbReference>
<dbReference type="InterPro" id="IPR006869">
    <property type="entry name" value="DUF547"/>
</dbReference>
<reference evidence="2 3" key="1">
    <citation type="submission" date="2016-11" db="EMBL/GenBank/DDBJ databases">
        <authorList>
            <person name="Jaros S."/>
            <person name="Januszkiewicz K."/>
            <person name="Wedrychowicz H."/>
        </authorList>
    </citation>
    <scope>NUCLEOTIDE SEQUENCE [LARGE SCALE GENOMIC DNA]</scope>
    <source>
        <strain evidence="2 3">CGMCC 1.7049</strain>
    </source>
</reference>
<sequence>MAERRLNIDIVHRLVGPTRRCVLAIVLLAVSVPALALDAAYAGYGRLLTQSVQWSADGHASSVDYTQLQQQRAALDAVLAEWSSVGQAEFDGWTRAQQMAFLINAYNGFTLQLILSRYPKLQSIRDLGSVLRSPWKQPFFVLLGQQRTLDWIEHEQLRPRYRDERIHFAINCASVGCPALRPEPYVAAQLDAQLDDQQRRYLGDRRRHRYDAATRTLQVQAIYQWFADDFARNGGSVAAWFAQRADLLSDTESDRVALRRGDVRIEYLDYDWALNDSRAR</sequence>
<keyword evidence="3" id="KW-1185">Reference proteome</keyword>
<accession>A0A1M5NDD3</accession>
<gene>
    <name evidence="2" type="ORF">SAMN04488068_1791</name>
</gene>
<name>A0A1M5NDD3_9GAMM</name>
<protein>
    <recommendedName>
        <fullName evidence="1">DUF547 domain-containing protein</fullName>
    </recommendedName>
</protein>
<evidence type="ECO:0000259" key="1">
    <source>
        <dbReference type="Pfam" id="PF04784"/>
    </source>
</evidence>
<dbReference type="EMBL" id="FQWZ01000003">
    <property type="protein sequence ID" value="SHG87482.1"/>
    <property type="molecule type" value="Genomic_DNA"/>
</dbReference>
<dbReference type="AlphaFoldDB" id="A0A1M5NDD3"/>
<evidence type="ECO:0000313" key="3">
    <source>
        <dbReference type="Proteomes" id="UP000199758"/>
    </source>
</evidence>
<dbReference type="Pfam" id="PF04784">
    <property type="entry name" value="DUF547"/>
    <property type="match status" value="1"/>
</dbReference>
<feature type="domain" description="DUF547" evidence="1">
    <location>
        <begin position="91"/>
        <end position="202"/>
    </location>
</feature>